<reference evidence="8 9" key="1">
    <citation type="journal article" date="2009" name="Nature">
        <title>Evolution of pathogenicity and sexual reproduction in eight Candida genomes.</title>
        <authorList>
            <person name="Butler G."/>
            <person name="Rasmussen M.D."/>
            <person name="Lin M.F."/>
            <person name="Santos M.A."/>
            <person name="Sakthikumar S."/>
            <person name="Munro C.A."/>
            <person name="Rheinbay E."/>
            <person name="Grabherr M."/>
            <person name="Forche A."/>
            <person name="Reedy J.L."/>
            <person name="Agrafioti I."/>
            <person name="Arnaud M.B."/>
            <person name="Bates S."/>
            <person name="Brown A.J."/>
            <person name="Brunke S."/>
            <person name="Costanzo M.C."/>
            <person name="Fitzpatrick D.A."/>
            <person name="de Groot P.W."/>
            <person name="Harris D."/>
            <person name="Hoyer L.L."/>
            <person name="Hube B."/>
            <person name="Klis F.M."/>
            <person name="Kodira C."/>
            <person name="Lennard N."/>
            <person name="Logue M.E."/>
            <person name="Martin R."/>
            <person name="Neiman A.M."/>
            <person name="Nikolaou E."/>
            <person name="Quail M.A."/>
            <person name="Quinn J."/>
            <person name="Santos M.C."/>
            <person name="Schmitzberger F.F."/>
            <person name="Sherlock G."/>
            <person name="Shah P."/>
            <person name="Silverstein K.A."/>
            <person name="Skrzypek M.S."/>
            <person name="Soll D."/>
            <person name="Staggs R."/>
            <person name="Stansfield I."/>
            <person name="Stumpf M.P."/>
            <person name="Sudbery P.E."/>
            <person name="Srikantha T."/>
            <person name="Zeng Q."/>
            <person name="Berman J."/>
            <person name="Berriman M."/>
            <person name="Heitman J."/>
            <person name="Gow N.A."/>
            <person name="Lorenz M.C."/>
            <person name="Birren B.W."/>
            <person name="Kellis M."/>
            <person name="Cuomo C.A."/>
        </authorList>
    </citation>
    <scope>NUCLEOTIDE SEQUENCE [LARGE SCALE GENOMIC DNA]</scope>
    <source>
        <strain evidence="9">ATCC 11503 / BCRC 21390 / CBS 2605 / JCM 1781 / NBRC 1676 / NRRL YB-4239</strain>
    </source>
</reference>
<evidence type="ECO:0000313" key="8">
    <source>
        <dbReference type="EMBL" id="EDK45308.1"/>
    </source>
</evidence>
<organism evidence="8 9">
    <name type="scientific">Lodderomyces elongisporus (strain ATCC 11503 / CBS 2605 / JCM 1781 / NBRC 1676 / NRRL YB-4239)</name>
    <name type="common">Yeast</name>
    <name type="synonym">Saccharomyces elongisporus</name>
    <dbReference type="NCBI Taxonomy" id="379508"/>
    <lineage>
        <taxon>Eukaryota</taxon>
        <taxon>Fungi</taxon>
        <taxon>Dikarya</taxon>
        <taxon>Ascomycota</taxon>
        <taxon>Saccharomycotina</taxon>
        <taxon>Pichiomycetes</taxon>
        <taxon>Debaryomycetaceae</taxon>
        <taxon>Candida/Lodderomyces clade</taxon>
        <taxon>Lodderomyces</taxon>
    </lineage>
</organism>
<dbReference type="SMART" id="SM00916">
    <property type="entry name" value="L51_S25_CI-B8"/>
    <property type="match status" value="1"/>
</dbReference>
<dbReference type="InterPro" id="IPR036249">
    <property type="entry name" value="Thioredoxin-like_sf"/>
</dbReference>
<dbReference type="InterPro" id="IPR039927">
    <property type="entry name" value="Ribosomal_mL43"/>
</dbReference>
<keyword evidence="5" id="KW-0687">Ribonucleoprotein</keyword>
<dbReference type="HOGENOM" id="CLU_117700_1_1_1"/>
<dbReference type="InParanoid" id="A5E1K0"/>
<evidence type="ECO:0000256" key="1">
    <source>
        <dbReference type="ARBA" id="ARBA00004173"/>
    </source>
</evidence>
<keyword evidence="4" id="KW-0496">Mitochondrion</keyword>
<dbReference type="Gene3D" id="3.40.30.10">
    <property type="entry name" value="Glutaredoxin"/>
    <property type="match status" value="1"/>
</dbReference>
<feature type="domain" description="Ribosomal protein/NADH dehydrogenase" evidence="7">
    <location>
        <begin position="32"/>
        <end position="107"/>
    </location>
</feature>
<dbReference type="AlphaFoldDB" id="A5E1K0"/>
<dbReference type="PANTHER" id="PTHR21396:SF2">
    <property type="entry name" value="LARGE RIBOSOMAL SUBUNIT PROTEIN ML43"/>
    <property type="match status" value="1"/>
</dbReference>
<dbReference type="KEGG" id="lel:PVL30_002977"/>
<dbReference type="PANTHER" id="PTHR21396">
    <property type="entry name" value="39S RIBOSOMAL PROTEIN L43"/>
    <property type="match status" value="1"/>
</dbReference>
<evidence type="ECO:0000256" key="5">
    <source>
        <dbReference type="ARBA" id="ARBA00023274"/>
    </source>
</evidence>
<gene>
    <name evidence="8" type="ORF">LELG_03487</name>
</gene>
<comment type="similarity">
    <text evidence="2">Belongs to the mitochondrion-specific ribosomal protein mL43 family.</text>
</comment>
<evidence type="ECO:0000256" key="3">
    <source>
        <dbReference type="ARBA" id="ARBA00022980"/>
    </source>
</evidence>
<dbReference type="GO" id="GO:0005762">
    <property type="term" value="C:mitochondrial large ribosomal subunit"/>
    <property type="evidence" value="ECO:0007669"/>
    <property type="project" value="EnsemblFungi"/>
</dbReference>
<dbReference type="GO" id="GO:0045454">
    <property type="term" value="P:cell redox homeostasis"/>
    <property type="evidence" value="ECO:0007669"/>
    <property type="project" value="EnsemblFungi"/>
</dbReference>
<dbReference type="Proteomes" id="UP000001996">
    <property type="component" value="Unassembled WGS sequence"/>
</dbReference>
<evidence type="ECO:0000256" key="2">
    <source>
        <dbReference type="ARBA" id="ARBA00006073"/>
    </source>
</evidence>
<evidence type="ECO:0000313" key="9">
    <source>
        <dbReference type="Proteomes" id="UP000001996"/>
    </source>
</evidence>
<keyword evidence="9" id="KW-1185">Reference proteome</keyword>
<evidence type="ECO:0000256" key="6">
    <source>
        <dbReference type="ARBA" id="ARBA00035188"/>
    </source>
</evidence>
<dbReference type="InterPro" id="IPR007741">
    <property type="entry name" value="Ribosomal_mL43/mS25/NADH_DH"/>
</dbReference>
<name>A5E1K0_LODEL</name>
<accession>A5E1K0</accession>
<dbReference type="VEuPathDB" id="FungiDB:LELG_03487"/>
<evidence type="ECO:0000256" key="4">
    <source>
        <dbReference type="ARBA" id="ARBA00023128"/>
    </source>
</evidence>
<dbReference type="GeneID" id="5232300"/>
<dbReference type="OrthoDB" id="88at2759"/>
<dbReference type="GO" id="GO:0003735">
    <property type="term" value="F:structural constituent of ribosome"/>
    <property type="evidence" value="ECO:0007669"/>
    <property type="project" value="EnsemblFungi"/>
</dbReference>
<proteinExistence type="inferred from homology"/>
<dbReference type="GO" id="GO:0032543">
    <property type="term" value="P:mitochondrial translation"/>
    <property type="evidence" value="ECO:0007669"/>
    <property type="project" value="InterPro"/>
</dbReference>
<dbReference type="OMA" id="ISKWIDL"/>
<comment type="subcellular location">
    <subcellularLocation>
        <location evidence="1">Mitochondrion</location>
    </subcellularLocation>
</comment>
<dbReference type="EMBL" id="CH981527">
    <property type="protein sequence ID" value="EDK45308.1"/>
    <property type="molecule type" value="Genomic_DNA"/>
</dbReference>
<dbReference type="eggNOG" id="KOG3445">
    <property type="taxonomic scope" value="Eukaryota"/>
</dbReference>
<dbReference type="STRING" id="379508.A5E1K0"/>
<keyword evidence="3" id="KW-0689">Ribosomal protein</keyword>
<sequence>MPVKAIPKLSIARNGVGAYVQPCSKVVLQYCNWGGSSNGLRQLLTLGKLNHLAKEKPHTVFEIKRNPGHPKLVFHYNNAKQTVSEIEVKNLNEGQILNKISEYIQRSGNELFKNNHKVVSQNESVRGIWSPLHVPKDHRYKI</sequence>
<evidence type="ECO:0000259" key="7">
    <source>
        <dbReference type="SMART" id="SM00916"/>
    </source>
</evidence>
<dbReference type="Pfam" id="PF05047">
    <property type="entry name" value="L51_S25_CI-B8"/>
    <property type="match status" value="1"/>
</dbReference>
<protein>
    <recommendedName>
        <fullName evidence="6">Large ribosomal subunit protein mL43</fullName>
    </recommendedName>
</protein>
<dbReference type="FunCoup" id="A5E1K0">
    <property type="interactions" value="360"/>
</dbReference>
<dbReference type="SUPFAM" id="SSF52833">
    <property type="entry name" value="Thioredoxin-like"/>
    <property type="match status" value="1"/>
</dbReference>